<dbReference type="Proteomes" id="UP000501690">
    <property type="component" value="Linkage Group LG11"/>
</dbReference>
<evidence type="ECO:0000313" key="1">
    <source>
        <dbReference type="EMBL" id="QCE14898.1"/>
    </source>
</evidence>
<keyword evidence="2" id="KW-1185">Reference proteome</keyword>
<organism evidence="1 2">
    <name type="scientific">Vigna unguiculata</name>
    <name type="common">Cowpea</name>
    <dbReference type="NCBI Taxonomy" id="3917"/>
    <lineage>
        <taxon>Eukaryota</taxon>
        <taxon>Viridiplantae</taxon>
        <taxon>Streptophyta</taxon>
        <taxon>Embryophyta</taxon>
        <taxon>Tracheophyta</taxon>
        <taxon>Spermatophyta</taxon>
        <taxon>Magnoliopsida</taxon>
        <taxon>eudicotyledons</taxon>
        <taxon>Gunneridae</taxon>
        <taxon>Pentapetalae</taxon>
        <taxon>rosids</taxon>
        <taxon>fabids</taxon>
        <taxon>Fabales</taxon>
        <taxon>Fabaceae</taxon>
        <taxon>Papilionoideae</taxon>
        <taxon>50 kb inversion clade</taxon>
        <taxon>NPAAA clade</taxon>
        <taxon>indigoferoid/millettioid clade</taxon>
        <taxon>Phaseoleae</taxon>
        <taxon>Vigna</taxon>
    </lineage>
</organism>
<protein>
    <submittedName>
        <fullName evidence="1">Uncharacterized protein</fullName>
    </submittedName>
</protein>
<accession>A0A4D6NNI1</accession>
<gene>
    <name evidence="1" type="ORF">DEO72_LG11g1904</name>
</gene>
<dbReference type="EMBL" id="CP039355">
    <property type="protein sequence ID" value="QCE14898.1"/>
    <property type="molecule type" value="Genomic_DNA"/>
</dbReference>
<proteinExistence type="predicted"/>
<dbReference type="AlphaFoldDB" id="A0A4D6NNI1"/>
<reference evidence="1 2" key="1">
    <citation type="submission" date="2019-04" db="EMBL/GenBank/DDBJ databases">
        <title>An improved genome assembly and genetic linkage map for asparagus bean, Vigna unguiculata ssp. sesquipedialis.</title>
        <authorList>
            <person name="Xia Q."/>
            <person name="Zhang R."/>
            <person name="Dong Y."/>
        </authorList>
    </citation>
    <scope>NUCLEOTIDE SEQUENCE [LARGE SCALE GENOMIC DNA]</scope>
    <source>
        <tissue evidence="1">Leaf</tissue>
    </source>
</reference>
<evidence type="ECO:0000313" key="2">
    <source>
        <dbReference type="Proteomes" id="UP000501690"/>
    </source>
</evidence>
<name>A0A4D6NNI1_VIGUN</name>
<sequence>MKARRQRWKRRINRSELCISVTRNTLFKLTIYSKQVMVRESNHNYGTQCAGQCGPQCATNCGCQCRRNIAEDGSSIDQ</sequence>